<dbReference type="Gene3D" id="3.40.50.1820">
    <property type="entry name" value="alpha/beta hydrolase"/>
    <property type="match status" value="1"/>
</dbReference>
<dbReference type="Pfam" id="PF12146">
    <property type="entry name" value="Hydrolase_4"/>
    <property type="match status" value="1"/>
</dbReference>
<name>L1L9E0_THEEQ</name>
<accession>L1L9E0</accession>
<dbReference type="InterPro" id="IPR051044">
    <property type="entry name" value="MAG_DAG_Lipase"/>
</dbReference>
<dbReference type="VEuPathDB" id="PiroplasmaDB:BEWA_045750"/>
<dbReference type="InterPro" id="IPR007480">
    <property type="entry name" value="DUF529"/>
</dbReference>
<dbReference type="InterPro" id="IPR029058">
    <property type="entry name" value="AB_hydrolase_fold"/>
</dbReference>
<dbReference type="STRING" id="1537102.L1L9E0"/>
<dbReference type="RefSeq" id="XP_004831563.1">
    <property type="nucleotide sequence ID" value="XM_004831506.1"/>
</dbReference>
<evidence type="ECO:0000259" key="1">
    <source>
        <dbReference type="Pfam" id="PF12146"/>
    </source>
</evidence>
<sequence>MSMNCGLADPQGFKDVSLDIAAPDSSSIDVIARVPHEVNTKIHVAKAGHRISSVVESGASIWTSANGYSCDHVSVVRFKEKSGRSTSFVTRLVAVYTSDGNGARKSFYYEKDESSWKTVEEEKFYRSFHHEALKMSILKSLVLNITGENKSPEFLSSSPDFPSSAYAPNVGYRIKKVIYKTALGHRNNRIHVVWSRRSKDEHCIYASFYPKKEPKVGYLIIETKDGLQERFYAKTGTFGGWTVRTKEDYLNRLINAGFNESTFNNNITMDISNVDSNNFYIKNDPLDDCNRDTYIPSIGFKLKEVMDGGVSLWKAPESSDAKCRFVRLFIRGSPLTLLLLVDDPKNGRHVVYFVKSGGEWKKVGKDEYYDHIAKENGLEPLRRIENPKVVMSSFTNKQGLRIATYASRVENAKGSIVLAHGIRSHFKIDFCSPNLEWNFEKFGFQLAPDISGIFMQGNAQKTNYTAMYKYLFEHARLDGMDAFEVFPVFEYRNSLVEYFNASGYNVFALDHQSHGFSDAISKFTAYVKDYKDYVHDVIQFVSIVKRGKFGDPNEKWDEKVAFKSHATDGKVFLLGNSMGGNIVFQAVQEFYKNAEKGAKFLDGLILTSGMFDLDYHLDTTAKKFKRFMARCASECLLNTLNKEDKLFNHGESFDLFIMYQDPHFYSCMLTLKAGKFLYDACDYVKNSKNLANYPKTLPTLFLHTDTDFLCDVKGPKKMRDTYLKDHSDVTLAEFKGTTHFLTVPHSIVLTQKAFKEWLSKHTPSATNANTVDKTNNVGRM</sequence>
<proteinExistence type="predicted"/>
<evidence type="ECO:0000313" key="2">
    <source>
        <dbReference type="EMBL" id="EKX72111.1"/>
    </source>
</evidence>
<gene>
    <name evidence="2" type="ORF">BEWA_045750</name>
</gene>
<dbReference type="Pfam" id="PF04385">
    <property type="entry name" value="FAINT"/>
    <property type="match status" value="2"/>
</dbReference>
<dbReference type="OrthoDB" id="361779at2759"/>
<organism evidence="2 3">
    <name type="scientific">Theileria equi strain WA</name>
    <dbReference type="NCBI Taxonomy" id="1537102"/>
    <lineage>
        <taxon>Eukaryota</taxon>
        <taxon>Sar</taxon>
        <taxon>Alveolata</taxon>
        <taxon>Apicomplexa</taxon>
        <taxon>Aconoidasida</taxon>
        <taxon>Piroplasmida</taxon>
        <taxon>Theileriidae</taxon>
        <taxon>Theileria</taxon>
    </lineage>
</organism>
<dbReference type="SUPFAM" id="SSF53474">
    <property type="entry name" value="alpha/beta-Hydrolases"/>
    <property type="match status" value="1"/>
</dbReference>
<dbReference type="KEGG" id="beq:BEWA_045750"/>
<reference evidence="2 3" key="1">
    <citation type="journal article" date="2012" name="BMC Genomics">
        <title>Comparative genomic analysis and phylogenetic position of Theileria equi.</title>
        <authorList>
            <person name="Kappmeyer L.S."/>
            <person name="Thiagarajan M."/>
            <person name="Herndon D.R."/>
            <person name="Ramsay J.D."/>
            <person name="Caler E."/>
            <person name="Djikeng A."/>
            <person name="Gillespie J.J."/>
            <person name="Lau A.O."/>
            <person name="Roalson E.H."/>
            <person name="Silva J.C."/>
            <person name="Silva M.G."/>
            <person name="Suarez C.E."/>
            <person name="Ueti M.W."/>
            <person name="Nene V.M."/>
            <person name="Mealey R.H."/>
            <person name="Knowles D.P."/>
            <person name="Brayton K.A."/>
        </authorList>
    </citation>
    <scope>NUCLEOTIDE SEQUENCE [LARGE SCALE GENOMIC DNA]</scope>
    <source>
        <strain evidence="2 3">WA</strain>
    </source>
</reference>
<dbReference type="GeneID" id="15804069"/>
<dbReference type="AlphaFoldDB" id="L1L9E0"/>
<keyword evidence="3" id="KW-1185">Reference proteome</keyword>
<dbReference type="EMBL" id="ACOU01000007">
    <property type="protein sequence ID" value="EKX72111.1"/>
    <property type="molecule type" value="Genomic_DNA"/>
</dbReference>
<dbReference type="eggNOG" id="KOG1455">
    <property type="taxonomic scope" value="Eukaryota"/>
</dbReference>
<dbReference type="InterPro" id="IPR022742">
    <property type="entry name" value="Hydrolase_4"/>
</dbReference>
<evidence type="ECO:0000313" key="3">
    <source>
        <dbReference type="Proteomes" id="UP000031512"/>
    </source>
</evidence>
<dbReference type="Proteomes" id="UP000031512">
    <property type="component" value="Unassembled WGS sequence"/>
</dbReference>
<dbReference type="PANTHER" id="PTHR11614">
    <property type="entry name" value="PHOSPHOLIPASE-RELATED"/>
    <property type="match status" value="1"/>
</dbReference>
<comment type="caution">
    <text evidence="2">The sequence shown here is derived from an EMBL/GenBank/DDBJ whole genome shotgun (WGS) entry which is preliminary data.</text>
</comment>
<feature type="domain" description="Serine aminopeptidase S33" evidence="1">
    <location>
        <begin position="494"/>
        <end position="741"/>
    </location>
</feature>
<protein>
    <recommendedName>
        <fullName evidence="1">Serine aminopeptidase S33 domain-containing protein</fullName>
    </recommendedName>
</protein>